<comment type="caution">
    <text evidence="3">The sequence shown here is derived from an EMBL/GenBank/DDBJ whole genome shotgun (WGS) entry which is preliminary data.</text>
</comment>
<accession>A0ABT8R580</accession>
<name>A0ABT8R580_9BACT</name>
<dbReference type="PANTHER" id="PTHR24412:SF489">
    <property type="entry name" value="RING FINGER DOMAIN AND KELCH REPEAT-CONTAINING PROTEIN DDB_G0271372"/>
    <property type="match status" value="1"/>
</dbReference>
<organism evidence="3 4">
    <name type="scientific">Rhodocytophaga aerolata</name>
    <dbReference type="NCBI Taxonomy" id="455078"/>
    <lineage>
        <taxon>Bacteria</taxon>
        <taxon>Pseudomonadati</taxon>
        <taxon>Bacteroidota</taxon>
        <taxon>Cytophagia</taxon>
        <taxon>Cytophagales</taxon>
        <taxon>Rhodocytophagaceae</taxon>
        <taxon>Rhodocytophaga</taxon>
    </lineage>
</organism>
<keyword evidence="2" id="KW-0677">Repeat</keyword>
<dbReference type="InterPro" id="IPR015915">
    <property type="entry name" value="Kelch-typ_b-propeller"/>
</dbReference>
<dbReference type="PANTHER" id="PTHR24412">
    <property type="entry name" value="KELCH PROTEIN"/>
    <property type="match status" value="1"/>
</dbReference>
<evidence type="ECO:0008006" key="5">
    <source>
        <dbReference type="Google" id="ProtNLM"/>
    </source>
</evidence>
<evidence type="ECO:0000256" key="2">
    <source>
        <dbReference type="ARBA" id="ARBA00022737"/>
    </source>
</evidence>
<dbReference type="RefSeq" id="WP_302038056.1">
    <property type="nucleotide sequence ID" value="NZ_JAUKPO010000006.1"/>
</dbReference>
<evidence type="ECO:0000256" key="1">
    <source>
        <dbReference type="ARBA" id="ARBA00022441"/>
    </source>
</evidence>
<dbReference type="SUPFAM" id="SSF117281">
    <property type="entry name" value="Kelch motif"/>
    <property type="match status" value="1"/>
</dbReference>
<dbReference type="EMBL" id="JAUKPO010000006">
    <property type="protein sequence ID" value="MDO1447256.1"/>
    <property type="molecule type" value="Genomic_DNA"/>
</dbReference>
<gene>
    <name evidence="3" type="ORF">Q0590_13380</name>
</gene>
<keyword evidence="4" id="KW-1185">Reference proteome</keyword>
<keyword evidence="1" id="KW-0880">Kelch repeat</keyword>
<dbReference type="Gene3D" id="2.120.10.80">
    <property type="entry name" value="Kelch-type beta propeller"/>
    <property type="match status" value="1"/>
</dbReference>
<sequence length="439" mass="49356">MNNLSILLTFFCFLLLAVGACQKKEEVIPTMPQVDIISAFSLNQTAALARGTLSEVSKSAAEEYGIVWGTSPEPDMSGSKKPVPYTVGVYTFSLPLEDLIIGLTYYVRAYVRNNSQTAYSKTISFVHQGPFVWRLLPSVSWSDRQHTAYSTAVNGGVFVIRPLNQIDTEVWLYIPRSDTWFKRDNLNTPSSRYDPLLITLNKFGGEATFIAGGYQINENVPERNVYLRDCFGFDLYGNGKGWDYFDFPFGNSLLTHFVIDNRAYALSMNTRRDFAEFLNGVIWNVKKPFPGNFLGRYVSFSVGTKGYVLVESTGTTAPTKDFYEYDPDTDTWTKKADFPGRDRMNGVAFAVDGKGYYGAGQAKDAIEGLRDLWQYDPKEDTWKKFADFPGVGNVRLIANTIEDKVYMGLGFGLEASTAGAEQYSRAYDYWEFSPKGNIQ</sequence>
<evidence type="ECO:0000313" key="4">
    <source>
        <dbReference type="Proteomes" id="UP001168528"/>
    </source>
</evidence>
<protein>
    <recommendedName>
        <fullName evidence="5">Galactose oxidase</fullName>
    </recommendedName>
</protein>
<proteinExistence type="predicted"/>
<evidence type="ECO:0000313" key="3">
    <source>
        <dbReference type="EMBL" id="MDO1447256.1"/>
    </source>
</evidence>
<reference evidence="3" key="1">
    <citation type="submission" date="2023-07" db="EMBL/GenBank/DDBJ databases">
        <title>The genome sequence of Rhodocytophaga aerolata KACC 12507.</title>
        <authorList>
            <person name="Zhang X."/>
        </authorList>
    </citation>
    <scope>NUCLEOTIDE SEQUENCE</scope>
    <source>
        <strain evidence="3">KACC 12507</strain>
    </source>
</reference>
<dbReference type="Proteomes" id="UP001168528">
    <property type="component" value="Unassembled WGS sequence"/>
</dbReference>